<dbReference type="PROSITE" id="PS51257">
    <property type="entry name" value="PROKAR_LIPOPROTEIN"/>
    <property type="match status" value="1"/>
</dbReference>
<dbReference type="PANTHER" id="PTHR11409:SF43">
    <property type="entry name" value="ADENOSINE DEAMINASE"/>
    <property type="match status" value="1"/>
</dbReference>
<dbReference type="InterPro" id="IPR006330">
    <property type="entry name" value="Ado/ade_deaminase"/>
</dbReference>
<dbReference type="Pfam" id="PF00962">
    <property type="entry name" value="A_deaminase"/>
    <property type="match status" value="1"/>
</dbReference>
<sequence>MQRKIASLMLPAAAAVLAACAMPYAAHAAGANAGTAAARNEAITRRHFAALVAGSEPRLAELTMFFTMMPKGGDLHHHYSGALYAEQYLEWVDQQHYCVNRASYRIETNQATVAAEQAKPAAERACLTGQQVMGDNTLLAQVLQHWSDKDFYNHSGNQSPPDRQFFDTFAYFGPVSSTNARDGLQRLKQRAIQENLSYIETIFELAPFTHNDDFDRDALAHGVTDAALEAYSAQLEHEQGYQQWITSYLDNLKTGSAGIDDEQFTMRYQPFVLRFLSPSQVFASMVASFKLAAMSPQIVGVNIVGQESVHVSMRDYAMHMQMFRFLKAKYPAVKLALHAGELALGMVPPEGLTFHIQDAVEVAGASRIGHGMDIAHETNPLAIMKTMHDKGIAVEVNLSSNDFILGIKGAAHPVTLYRKYGVPFVLATDDAGVSRNNLSGEYVLYAARYRPDYAEVKKLSYDSLRYAFLAPADKQRLLKALDGRFARFEAAIAAAEPKRK</sequence>
<evidence type="ECO:0000256" key="7">
    <source>
        <dbReference type="SAM" id="SignalP"/>
    </source>
</evidence>
<dbReference type="AlphaFoldDB" id="A0A7W2I873"/>
<evidence type="ECO:0000256" key="6">
    <source>
        <dbReference type="ARBA" id="ARBA00022833"/>
    </source>
</evidence>
<dbReference type="EC" id="3.5.4.4" evidence="3"/>
<gene>
    <name evidence="9" type="ORF">H3H36_17910</name>
</gene>
<dbReference type="GO" id="GO:0046103">
    <property type="term" value="P:inosine biosynthetic process"/>
    <property type="evidence" value="ECO:0007669"/>
    <property type="project" value="TreeGrafter"/>
</dbReference>
<keyword evidence="10" id="KW-1185">Reference proteome</keyword>
<evidence type="ECO:0000256" key="4">
    <source>
        <dbReference type="ARBA" id="ARBA00022723"/>
    </source>
</evidence>
<dbReference type="GO" id="GO:0043103">
    <property type="term" value="P:hypoxanthine salvage"/>
    <property type="evidence" value="ECO:0007669"/>
    <property type="project" value="TreeGrafter"/>
</dbReference>
<protein>
    <recommendedName>
        <fullName evidence="3">adenosine deaminase</fullName>
        <ecNumber evidence="3">3.5.4.4</ecNumber>
    </recommendedName>
</protein>
<evidence type="ECO:0000256" key="2">
    <source>
        <dbReference type="ARBA" id="ARBA00006676"/>
    </source>
</evidence>
<keyword evidence="5" id="KW-0378">Hydrolase</keyword>
<reference evidence="9 10" key="1">
    <citation type="submission" date="2020-07" db="EMBL/GenBank/DDBJ databases">
        <title>Novel species isolated from subtropical streams in China.</title>
        <authorList>
            <person name="Lu H."/>
        </authorList>
    </citation>
    <scope>NUCLEOTIDE SEQUENCE [LARGE SCALE GENOMIC DNA]</scope>
    <source>
        <strain evidence="9 10">FT3S</strain>
    </source>
</reference>
<dbReference type="Proteomes" id="UP000566711">
    <property type="component" value="Unassembled WGS sequence"/>
</dbReference>
<dbReference type="GO" id="GO:0046872">
    <property type="term" value="F:metal ion binding"/>
    <property type="evidence" value="ECO:0007669"/>
    <property type="project" value="UniProtKB-KW"/>
</dbReference>
<evidence type="ECO:0000256" key="5">
    <source>
        <dbReference type="ARBA" id="ARBA00022801"/>
    </source>
</evidence>
<dbReference type="InterPro" id="IPR032466">
    <property type="entry name" value="Metal_Hydrolase"/>
</dbReference>
<organism evidence="9 10">
    <name type="scientific">Rugamonas fusca</name>
    <dbReference type="NCBI Taxonomy" id="2758568"/>
    <lineage>
        <taxon>Bacteria</taxon>
        <taxon>Pseudomonadati</taxon>
        <taxon>Pseudomonadota</taxon>
        <taxon>Betaproteobacteria</taxon>
        <taxon>Burkholderiales</taxon>
        <taxon>Oxalobacteraceae</taxon>
        <taxon>Telluria group</taxon>
        <taxon>Rugamonas</taxon>
    </lineage>
</organism>
<keyword evidence="7" id="KW-0732">Signal</keyword>
<dbReference type="SUPFAM" id="SSF51556">
    <property type="entry name" value="Metallo-dependent hydrolases"/>
    <property type="match status" value="1"/>
</dbReference>
<proteinExistence type="inferred from homology"/>
<name>A0A7W2I873_9BURK</name>
<dbReference type="GO" id="GO:0006154">
    <property type="term" value="P:adenosine catabolic process"/>
    <property type="evidence" value="ECO:0007669"/>
    <property type="project" value="TreeGrafter"/>
</dbReference>
<dbReference type="Gene3D" id="3.20.20.140">
    <property type="entry name" value="Metal-dependent hydrolases"/>
    <property type="match status" value="1"/>
</dbReference>
<evidence type="ECO:0000256" key="1">
    <source>
        <dbReference type="ARBA" id="ARBA00001947"/>
    </source>
</evidence>
<keyword evidence="4" id="KW-0479">Metal-binding</keyword>
<keyword evidence="6" id="KW-0862">Zinc</keyword>
<dbReference type="InterPro" id="IPR001365">
    <property type="entry name" value="A_deaminase_dom"/>
</dbReference>
<feature type="chain" id="PRO_5031205568" description="adenosine deaminase" evidence="7">
    <location>
        <begin position="29"/>
        <end position="500"/>
    </location>
</feature>
<dbReference type="EMBL" id="JACEZS010000016">
    <property type="protein sequence ID" value="MBA5607236.1"/>
    <property type="molecule type" value="Genomic_DNA"/>
</dbReference>
<comment type="cofactor">
    <cofactor evidence="1">
        <name>Zn(2+)</name>
        <dbReference type="ChEBI" id="CHEBI:29105"/>
    </cofactor>
</comment>
<evidence type="ECO:0000259" key="8">
    <source>
        <dbReference type="Pfam" id="PF00962"/>
    </source>
</evidence>
<dbReference type="GO" id="GO:0004000">
    <property type="term" value="F:adenosine deaminase activity"/>
    <property type="evidence" value="ECO:0007669"/>
    <property type="project" value="UniProtKB-ARBA"/>
</dbReference>
<evidence type="ECO:0000313" key="10">
    <source>
        <dbReference type="Proteomes" id="UP000566711"/>
    </source>
</evidence>
<accession>A0A7W2I873</accession>
<comment type="similarity">
    <text evidence="2">Belongs to the metallo-dependent hydrolases superfamily. Adenosine and AMP deaminases family.</text>
</comment>
<comment type="caution">
    <text evidence="9">The sequence shown here is derived from an EMBL/GenBank/DDBJ whole genome shotgun (WGS) entry which is preliminary data.</text>
</comment>
<evidence type="ECO:0000313" key="9">
    <source>
        <dbReference type="EMBL" id="MBA5607236.1"/>
    </source>
</evidence>
<dbReference type="RefSeq" id="WP_182219464.1">
    <property type="nucleotide sequence ID" value="NZ_JACEZS010000016.1"/>
</dbReference>
<dbReference type="GO" id="GO:0005829">
    <property type="term" value="C:cytosol"/>
    <property type="evidence" value="ECO:0007669"/>
    <property type="project" value="TreeGrafter"/>
</dbReference>
<dbReference type="PANTHER" id="PTHR11409">
    <property type="entry name" value="ADENOSINE DEAMINASE"/>
    <property type="match status" value="1"/>
</dbReference>
<feature type="signal peptide" evidence="7">
    <location>
        <begin position="1"/>
        <end position="28"/>
    </location>
</feature>
<evidence type="ECO:0000256" key="3">
    <source>
        <dbReference type="ARBA" id="ARBA00012784"/>
    </source>
</evidence>
<feature type="domain" description="Adenosine deaminase" evidence="8">
    <location>
        <begin position="284"/>
        <end position="482"/>
    </location>
</feature>